<dbReference type="Proteomes" id="UP000675882">
    <property type="component" value="Unassembled WGS sequence"/>
</dbReference>
<dbReference type="GO" id="GO:0004180">
    <property type="term" value="F:carboxypeptidase activity"/>
    <property type="evidence" value="ECO:0007669"/>
    <property type="project" value="UniProtKB-KW"/>
</dbReference>
<dbReference type="GO" id="GO:0046872">
    <property type="term" value="F:metal ion binding"/>
    <property type="evidence" value="ECO:0007669"/>
    <property type="project" value="UniProtKB-KW"/>
</dbReference>
<dbReference type="Gene3D" id="3.30.1380.10">
    <property type="match status" value="1"/>
</dbReference>
<evidence type="ECO:0000256" key="9">
    <source>
        <dbReference type="ARBA" id="ARBA00023316"/>
    </source>
</evidence>
<evidence type="ECO:0000256" key="8">
    <source>
        <dbReference type="ARBA" id="ARBA00023049"/>
    </source>
</evidence>
<keyword evidence="3" id="KW-0645">Protease</keyword>
<keyword evidence="4" id="KW-0479">Metal-binding</keyword>
<evidence type="ECO:0000256" key="4">
    <source>
        <dbReference type="ARBA" id="ARBA00022723"/>
    </source>
</evidence>
<reference evidence="12" key="1">
    <citation type="submission" date="2021-02" db="EMBL/GenBank/DDBJ databases">
        <authorList>
            <person name="Han P."/>
        </authorList>
    </citation>
    <scope>NUCLEOTIDE SEQUENCE</scope>
    <source>
        <strain evidence="12">Candidatus Nitrotoga sp. ZN8</strain>
    </source>
</reference>
<dbReference type="PANTHER" id="PTHR37425">
    <property type="match status" value="1"/>
</dbReference>
<comment type="cofactor">
    <cofactor evidence="1">
        <name>Zn(2+)</name>
        <dbReference type="ChEBI" id="CHEBI:29105"/>
    </cofactor>
</comment>
<dbReference type="PROSITE" id="PS51318">
    <property type="entry name" value="TAT"/>
    <property type="match status" value="1"/>
</dbReference>
<comment type="caution">
    <text evidence="12">The sequence shown here is derived from an EMBL/GenBank/DDBJ whole genome shotgun (WGS) entry which is preliminary data.</text>
</comment>
<gene>
    <name evidence="12" type="ORF">NTGZN8_150011</name>
</gene>
<dbReference type="GO" id="GO:0006508">
    <property type="term" value="P:proteolysis"/>
    <property type="evidence" value="ECO:0007669"/>
    <property type="project" value="UniProtKB-KW"/>
</dbReference>
<dbReference type="SUPFAM" id="SSF55166">
    <property type="entry name" value="Hedgehog/DD-peptidase"/>
    <property type="match status" value="1"/>
</dbReference>
<evidence type="ECO:0000256" key="11">
    <source>
        <dbReference type="ARBA" id="ARBA00093666"/>
    </source>
</evidence>
<dbReference type="GO" id="GO:0008237">
    <property type="term" value="F:metallopeptidase activity"/>
    <property type="evidence" value="ECO:0007669"/>
    <property type="project" value="UniProtKB-KW"/>
</dbReference>
<evidence type="ECO:0000313" key="12">
    <source>
        <dbReference type="EMBL" id="CAE6700381.1"/>
    </source>
</evidence>
<dbReference type="EMBL" id="CAJNBL010000007">
    <property type="protein sequence ID" value="CAE6700381.1"/>
    <property type="molecule type" value="Genomic_DNA"/>
</dbReference>
<evidence type="ECO:0000256" key="1">
    <source>
        <dbReference type="ARBA" id="ARBA00001947"/>
    </source>
</evidence>
<accession>A0A916BB78</accession>
<keyword evidence="6 12" id="KW-0378">Hydrolase</keyword>
<dbReference type="InterPro" id="IPR009045">
    <property type="entry name" value="Zn_M74/Hedgehog-like"/>
</dbReference>
<keyword evidence="12" id="KW-0121">Carboxypeptidase</keyword>
<evidence type="ECO:0000256" key="5">
    <source>
        <dbReference type="ARBA" id="ARBA00022729"/>
    </source>
</evidence>
<dbReference type="RefSeq" id="WP_246487036.1">
    <property type="nucleotide sequence ID" value="NZ_CAJNBL010000007.1"/>
</dbReference>
<organism evidence="12 13">
    <name type="scientific">Candidatus Nitrotoga fabula</name>
    <dbReference type="NCBI Taxonomy" id="2182327"/>
    <lineage>
        <taxon>Bacteria</taxon>
        <taxon>Pseudomonadati</taxon>
        <taxon>Pseudomonadota</taxon>
        <taxon>Betaproteobacteria</taxon>
        <taxon>Nitrosomonadales</taxon>
        <taxon>Gallionellaceae</taxon>
        <taxon>Candidatus Nitrotoga</taxon>
    </lineage>
</organism>
<dbReference type="InterPro" id="IPR010275">
    <property type="entry name" value="MepK"/>
</dbReference>
<evidence type="ECO:0000313" key="13">
    <source>
        <dbReference type="Proteomes" id="UP000675882"/>
    </source>
</evidence>
<evidence type="ECO:0000256" key="10">
    <source>
        <dbReference type="ARBA" id="ARBA00093448"/>
    </source>
</evidence>
<keyword evidence="7" id="KW-0862">Zinc</keyword>
<evidence type="ECO:0000256" key="6">
    <source>
        <dbReference type="ARBA" id="ARBA00022801"/>
    </source>
</evidence>
<dbReference type="Pfam" id="PF05951">
    <property type="entry name" value="Peptidase_M15_2"/>
    <property type="match status" value="1"/>
</dbReference>
<sequence>MNEMRKHQSRREFLRFGLLVAVAGLVAPFPAQAAMREIAARERSLALYNTHTGESLNTVYWAEGAYIPQALSEINYVLRDHRNNEIKSISPELLDLVREINSMVGGNQPVQIISGYRSPTTNKKLAALSNGVAKHSMHLDGKAIDIRVPGRELVHVRSAALRLQGGGVGFYPKSDFVHVDVGRVRQWQG</sequence>
<keyword evidence="8" id="KW-0482">Metalloprotease</keyword>
<evidence type="ECO:0000256" key="7">
    <source>
        <dbReference type="ARBA" id="ARBA00022833"/>
    </source>
</evidence>
<dbReference type="PANTHER" id="PTHR37425:SF1">
    <property type="entry name" value="OUTER MEMBRANE PROTEIN"/>
    <property type="match status" value="1"/>
</dbReference>
<protein>
    <recommendedName>
        <fullName evidence="11">Murein endopeptidase K</fullName>
    </recommendedName>
</protein>
<evidence type="ECO:0000256" key="2">
    <source>
        <dbReference type="ARBA" id="ARBA00004776"/>
    </source>
</evidence>
<dbReference type="AlphaFoldDB" id="A0A916BB78"/>
<keyword evidence="13" id="KW-1185">Reference proteome</keyword>
<dbReference type="InterPro" id="IPR006311">
    <property type="entry name" value="TAT_signal"/>
</dbReference>
<keyword evidence="5" id="KW-0732">Signal</keyword>
<comment type="pathway">
    <text evidence="2">Cell wall biogenesis; cell wall polysaccharide biosynthesis.</text>
</comment>
<proteinExistence type="inferred from homology"/>
<name>A0A916BB78_9PROT</name>
<dbReference type="GO" id="GO:0071555">
    <property type="term" value="P:cell wall organization"/>
    <property type="evidence" value="ECO:0007669"/>
    <property type="project" value="UniProtKB-KW"/>
</dbReference>
<keyword evidence="9" id="KW-0961">Cell wall biogenesis/degradation</keyword>
<evidence type="ECO:0000256" key="3">
    <source>
        <dbReference type="ARBA" id="ARBA00022670"/>
    </source>
</evidence>
<comment type="similarity">
    <text evidence="10">Belongs to the peptidase M15 family.</text>
</comment>